<keyword evidence="1" id="KW-0472">Membrane</keyword>
<dbReference type="STRING" id="592028.GCWU000321_01749"/>
<dbReference type="Pfam" id="PF09991">
    <property type="entry name" value="DUF2232"/>
    <property type="match status" value="1"/>
</dbReference>
<feature type="transmembrane region" description="Helical" evidence="1">
    <location>
        <begin position="238"/>
        <end position="255"/>
    </location>
</feature>
<evidence type="ECO:0000256" key="1">
    <source>
        <dbReference type="SAM" id="Phobius"/>
    </source>
</evidence>
<dbReference type="Proteomes" id="UP000004736">
    <property type="component" value="Unassembled WGS sequence"/>
</dbReference>
<accession>C9LQB7</accession>
<dbReference type="PANTHER" id="PTHR41324:SF1">
    <property type="entry name" value="DUF2232 DOMAIN-CONTAINING PROTEIN"/>
    <property type="match status" value="1"/>
</dbReference>
<sequence length="335" mass="37123">MVKYRIILNIFDRTGVVMDEYRAGETNAVVLAGMCTALAVVLSVIGFYMPLISLVVFLLIPLPIAYLGMKEGTSWSIIVTAGIMILDSVFFGFISAAFLCAIFGVLGVILGICYRNKVSATVTLAAGAVVVLAALIGQAFAAMYILNVPPMIFGGEAMDSMEQQMMGQMAQLYSGELLTQAQENVKQMMDSIRKSIPAATLGAAFFYTWASMTLGKKIFTRLGIKDIPGMPSLERWELPRFFLGLYVLAFAMQYITNGNATLEMIQYNLGLACVLVFWLQGLAALWWMPRKYPFVRPLRWIIAILSVIIGMVQMIVVLLGLSDMVLQYRKKRNYE</sequence>
<dbReference type="PANTHER" id="PTHR41324">
    <property type="entry name" value="MEMBRANE PROTEIN-RELATED"/>
    <property type="match status" value="1"/>
</dbReference>
<feature type="transmembrane region" description="Helical" evidence="1">
    <location>
        <begin position="124"/>
        <end position="146"/>
    </location>
</feature>
<feature type="transmembrane region" description="Helical" evidence="1">
    <location>
        <begin position="89"/>
        <end position="112"/>
    </location>
</feature>
<name>C9LQB7_9FIRM</name>
<comment type="caution">
    <text evidence="2">The sequence shown here is derived from an EMBL/GenBank/DDBJ whole genome shotgun (WGS) entry which is preliminary data.</text>
</comment>
<gene>
    <name evidence="2" type="ORF">GCWU000321_01749</name>
</gene>
<feature type="transmembrane region" description="Helical" evidence="1">
    <location>
        <begin position="300"/>
        <end position="321"/>
    </location>
</feature>
<keyword evidence="3" id="KW-1185">Reference proteome</keyword>
<evidence type="ECO:0000313" key="2">
    <source>
        <dbReference type="EMBL" id="EEW97753.1"/>
    </source>
</evidence>
<dbReference type="eggNOG" id="COG4241">
    <property type="taxonomic scope" value="Bacteria"/>
</dbReference>
<proteinExistence type="predicted"/>
<dbReference type="HOGENOM" id="CLU_068641_2_0_9"/>
<dbReference type="AlphaFoldDB" id="C9LQB7"/>
<feature type="transmembrane region" description="Helical" evidence="1">
    <location>
        <begin position="267"/>
        <end position="288"/>
    </location>
</feature>
<organism evidence="2 3">
    <name type="scientific">Dialister invisus DSM 15470</name>
    <dbReference type="NCBI Taxonomy" id="592028"/>
    <lineage>
        <taxon>Bacteria</taxon>
        <taxon>Bacillati</taxon>
        <taxon>Bacillota</taxon>
        <taxon>Negativicutes</taxon>
        <taxon>Veillonellales</taxon>
        <taxon>Veillonellaceae</taxon>
        <taxon>Dialister</taxon>
    </lineage>
</organism>
<keyword evidence="1" id="KW-1133">Transmembrane helix</keyword>
<dbReference type="EMBL" id="ACIM02000001">
    <property type="protein sequence ID" value="EEW97753.1"/>
    <property type="molecule type" value="Genomic_DNA"/>
</dbReference>
<protein>
    <recommendedName>
        <fullName evidence="4">DUF2232 domain-containing protein</fullName>
    </recommendedName>
</protein>
<evidence type="ECO:0008006" key="4">
    <source>
        <dbReference type="Google" id="ProtNLM"/>
    </source>
</evidence>
<keyword evidence="1" id="KW-0812">Transmembrane</keyword>
<evidence type="ECO:0000313" key="3">
    <source>
        <dbReference type="Proteomes" id="UP000004736"/>
    </source>
</evidence>
<feature type="transmembrane region" description="Helical" evidence="1">
    <location>
        <begin position="196"/>
        <end position="218"/>
    </location>
</feature>
<reference evidence="2" key="1">
    <citation type="submission" date="2009-09" db="EMBL/GenBank/DDBJ databases">
        <authorList>
            <person name="Weinstock G."/>
            <person name="Sodergren E."/>
            <person name="Clifton S."/>
            <person name="Fulton L."/>
            <person name="Fulton B."/>
            <person name="Courtney L."/>
            <person name="Fronick C."/>
            <person name="Harrison M."/>
            <person name="Strong C."/>
            <person name="Farmer C."/>
            <person name="Delahaunty K."/>
            <person name="Markovic C."/>
            <person name="Hall O."/>
            <person name="Minx P."/>
            <person name="Tomlinson C."/>
            <person name="Mitreva M."/>
            <person name="Nelson J."/>
            <person name="Hou S."/>
            <person name="Wollam A."/>
            <person name="Pepin K.H."/>
            <person name="Johnson M."/>
            <person name="Bhonagiri V."/>
            <person name="Nash W.E."/>
            <person name="Warren W."/>
            <person name="Chinwalla A."/>
            <person name="Mardis E.R."/>
            <person name="Wilson R.K."/>
        </authorList>
    </citation>
    <scope>NUCLEOTIDE SEQUENCE [LARGE SCALE GENOMIC DNA]</scope>
    <source>
        <strain evidence="2">DSM 15470</strain>
    </source>
</reference>
<dbReference type="InterPro" id="IPR018710">
    <property type="entry name" value="DUF2232"/>
</dbReference>